<dbReference type="STRING" id="74649.A0A2P6QAX1"/>
<evidence type="ECO:0000256" key="2">
    <source>
        <dbReference type="ARBA" id="ARBA00004127"/>
    </source>
</evidence>
<dbReference type="EC" id="2.3.2.27" evidence="4"/>
<sequence length="140" mass="15555">MALLMNSSHQEHPILGLSSCGAYAGLVLDGFLFPQIVLNMVCKSKDKALSVGFYIGTTFVRILPHAYDFYRTGSSDLVLEEPYVFVSPVAGFYSTAWDLIIPMGALLFSVIIFLQHKFGGRCFLPQKLRELGDKKVPKSF</sequence>
<feature type="transmembrane region" description="Helical" evidence="10">
    <location>
        <begin position="14"/>
        <end position="37"/>
    </location>
</feature>
<dbReference type="PANTHER" id="PTHR33389:SF18">
    <property type="entry name" value="OS01G0677900 PROTEIN"/>
    <property type="match status" value="1"/>
</dbReference>
<keyword evidence="7" id="KW-0833">Ubl conjugation pathway</keyword>
<proteinExistence type="predicted"/>
<evidence type="ECO:0000256" key="1">
    <source>
        <dbReference type="ARBA" id="ARBA00000900"/>
    </source>
</evidence>
<protein>
    <recommendedName>
        <fullName evidence="4">RING-type E3 ubiquitin transferase</fullName>
        <ecNumber evidence="4">2.3.2.27</ecNumber>
    </recommendedName>
</protein>
<evidence type="ECO:0000256" key="4">
    <source>
        <dbReference type="ARBA" id="ARBA00012483"/>
    </source>
</evidence>
<dbReference type="EMBL" id="PDCK01000043">
    <property type="protein sequence ID" value="PRQ31320.1"/>
    <property type="molecule type" value="Genomic_DNA"/>
</dbReference>
<evidence type="ECO:0000256" key="3">
    <source>
        <dbReference type="ARBA" id="ARBA00004906"/>
    </source>
</evidence>
<comment type="caution">
    <text evidence="12">The sequence shown here is derived from an EMBL/GenBank/DDBJ whole genome shotgun (WGS) entry which is preliminary data.</text>
</comment>
<reference evidence="12 13" key="1">
    <citation type="journal article" date="2018" name="Nat. Genet.">
        <title>The Rosa genome provides new insights in the design of modern roses.</title>
        <authorList>
            <person name="Bendahmane M."/>
        </authorList>
    </citation>
    <scope>NUCLEOTIDE SEQUENCE [LARGE SCALE GENOMIC DNA]</scope>
    <source>
        <strain evidence="13">cv. Old Blush</strain>
    </source>
</reference>
<dbReference type="PANTHER" id="PTHR33389">
    <property type="entry name" value="FAMILY PROTEIN, PUTATIVE (DUF2921)-RELATED"/>
    <property type="match status" value="1"/>
</dbReference>
<dbReference type="Gramene" id="PRQ31320">
    <property type="protein sequence ID" value="PRQ31320"/>
    <property type="gene ID" value="RchiOBHm_Chr5g0034171"/>
</dbReference>
<keyword evidence="9 10" id="KW-0472">Membrane</keyword>
<dbReference type="InterPro" id="IPR021319">
    <property type="entry name" value="DUF2921"/>
</dbReference>
<comment type="subcellular location">
    <subcellularLocation>
        <location evidence="2">Endomembrane system</location>
        <topology evidence="2">Multi-pass membrane protein</topology>
    </subcellularLocation>
</comment>
<keyword evidence="8 10" id="KW-1133">Transmembrane helix</keyword>
<evidence type="ECO:0000256" key="6">
    <source>
        <dbReference type="ARBA" id="ARBA00022692"/>
    </source>
</evidence>
<feature type="transmembrane region" description="Helical" evidence="10">
    <location>
        <begin position="49"/>
        <end position="70"/>
    </location>
</feature>
<evidence type="ECO:0000256" key="7">
    <source>
        <dbReference type="ARBA" id="ARBA00022786"/>
    </source>
</evidence>
<keyword evidence="13" id="KW-1185">Reference proteome</keyword>
<feature type="domain" description="SWEET-like" evidence="11">
    <location>
        <begin position="22"/>
        <end position="128"/>
    </location>
</feature>
<accession>A0A2P6QAX1</accession>
<dbReference type="GO" id="GO:0061630">
    <property type="term" value="F:ubiquitin protein ligase activity"/>
    <property type="evidence" value="ECO:0007669"/>
    <property type="project" value="UniProtKB-EC"/>
</dbReference>
<evidence type="ECO:0000259" key="11">
    <source>
        <dbReference type="Pfam" id="PF11145"/>
    </source>
</evidence>
<gene>
    <name evidence="12" type="ORF">RchiOBHm_Chr5g0034171</name>
</gene>
<evidence type="ECO:0000256" key="5">
    <source>
        <dbReference type="ARBA" id="ARBA00022679"/>
    </source>
</evidence>
<dbReference type="Proteomes" id="UP000238479">
    <property type="component" value="Chromosome 5"/>
</dbReference>
<evidence type="ECO:0000256" key="8">
    <source>
        <dbReference type="ARBA" id="ARBA00022989"/>
    </source>
</evidence>
<evidence type="ECO:0000313" key="13">
    <source>
        <dbReference type="Proteomes" id="UP000238479"/>
    </source>
</evidence>
<dbReference type="AlphaFoldDB" id="A0A2P6QAX1"/>
<feature type="transmembrane region" description="Helical" evidence="10">
    <location>
        <begin position="90"/>
        <end position="114"/>
    </location>
</feature>
<evidence type="ECO:0000313" key="12">
    <source>
        <dbReference type="EMBL" id="PRQ31320.1"/>
    </source>
</evidence>
<dbReference type="GO" id="GO:0012505">
    <property type="term" value="C:endomembrane system"/>
    <property type="evidence" value="ECO:0007669"/>
    <property type="project" value="UniProtKB-SubCell"/>
</dbReference>
<dbReference type="OMA" id="GLECYEN"/>
<name>A0A2P6QAX1_ROSCH</name>
<evidence type="ECO:0000256" key="10">
    <source>
        <dbReference type="SAM" id="Phobius"/>
    </source>
</evidence>
<organism evidence="12 13">
    <name type="scientific">Rosa chinensis</name>
    <name type="common">China rose</name>
    <dbReference type="NCBI Taxonomy" id="74649"/>
    <lineage>
        <taxon>Eukaryota</taxon>
        <taxon>Viridiplantae</taxon>
        <taxon>Streptophyta</taxon>
        <taxon>Embryophyta</taxon>
        <taxon>Tracheophyta</taxon>
        <taxon>Spermatophyta</taxon>
        <taxon>Magnoliopsida</taxon>
        <taxon>eudicotyledons</taxon>
        <taxon>Gunneridae</taxon>
        <taxon>Pentapetalae</taxon>
        <taxon>rosids</taxon>
        <taxon>fabids</taxon>
        <taxon>Rosales</taxon>
        <taxon>Rosaceae</taxon>
        <taxon>Rosoideae</taxon>
        <taxon>Rosoideae incertae sedis</taxon>
        <taxon>Rosa</taxon>
    </lineage>
</organism>
<keyword evidence="5" id="KW-0808">Transferase</keyword>
<evidence type="ECO:0000256" key="9">
    <source>
        <dbReference type="ARBA" id="ARBA00023136"/>
    </source>
</evidence>
<keyword evidence="6 10" id="KW-0812">Transmembrane</keyword>
<dbReference type="Pfam" id="PF11145">
    <property type="entry name" value="DUF2921"/>
    <property type="match status" value="1"/>
</dbReference>
<comment type="pathway">
    <text evidence="3">Protein modification; protein ubiquitination.</text>
</comment>
<comment type="catalytic activity">
    <reaction evidence="1">
        <text>S-ubiquitinyl-[E2 ubiquitin-conjugating enzyme]-L-cysteine + [acceptor protein]-L-lysine = [E2 ubiquitin-conjugating enzyme]-L-cysteine + N(6)-ubiquitinyl-[acceptor protein]-L-lysine.</text>
        <dbReference type="EC" id="2.3.2.27"/>
    </reaction>
</comment>